<dbReference type="SUPFAM" id="SSF52218">
    <property type="entry name" value="Flavoproteins"/>
    <property type="match status" value="1"/>
</dbReference>
<protein>
    <recommendedName>
        <fullName evidence="1">NADPH-dependent FMN reductase-like domain-containing protein</fullName>
    </recommendedName>
</protein>
<keyword evidence="3" id="KW-1185">Reference proteome</keyword>
<sequence length="204" mass="21592">MALLVSRCWCYHKHLAMLIVKLIPEGLPMTKLLALSGSLRAVSMNKSVLEACSQLVPAGVSVALYAGLAGLPPFNPDLDGDKPPKKIVALRKQVGAADGLIISCPEYAHGIPGSFKNMLDWLVSCVEFPGKPVLLINTSPHSERITPLLMEVLMTMSAHVITSAALTLPLKGRKLDADGIAKSAEFGTPLRAGLASFVDGINAV</sequence>
<dbReference type="GO" id="GO:0010181">
    <property type="term" value="F:FMN binding"/>
    <property type="evidence" value="ECO:0007669"/>
    <property type="project" value="TreeGrafter"/>
</dbReference>
<evidence type="ECO:0000313" key="2">
    <source>
        <dbReference type="EMBL" id="PRD50984.1"/>
    </source>
</evidence>
<dbReference type="InterPro" id="IPR050712">
    <property type="entry name" value="NAD(P)H-dep_reductase"/>
</dbReference>
<evidence type="ECO:0000313" key="3">
    <source>
        <dbReference type="Proteomes" id="UP000238563"/>
    </source>
</evidence>
<feature type="domain" description="NADPH-dependent FMN reductase-like" evidence="1">
    <location>
        <begin position="30"/>
        <end position="168"/>
    </location>
</feature>
<accession>A0A2S9JDM9</accession>
<reference evidence="2 3" key="1">
    <citation type="submission" date="2018-02" db="EMBL/GenBank/DDBJ databases">
        <title>The draft genome of Phyllobacterium myrsinacearum DSM5892.</title>
        <authorList>
            <person name="Li L."/>
            <person name="Liu L."/>
            <person name="Zhang X."/>
            <person name="Wang T."/>
        </authorList>
    </citation>
    <scope>NUCLEOTIDE SEQUENCE [LARGE SCALE GENOMIC DNA]</scope>
    <source>
        <strain evidence="2 3">DSM 5892</strain>
    </source>
</reference>
<dbReference type="PANTHER" id="PTHR30543">
    <property type="entry name" value="CHROMATE REDUCTASE"/>
    <property type="match status" value="1"/>
</dbReference>
<organism evidence="2 3">
    <name type="scientific">Phyllobacterium myrsinacearum</name>
    <dbReference type="NCBI Taxonomy" id="28101"/>
    <lineage>
        <taxon>Bacteria</taxon>
        <taxon>Pseudomonadati</taxon>
        <taxon>Pseudomonadota</taxon>
        <taxon>Alphaproteobacteria</taxon>
        <taxon>Hyphomicrobiales</taxon>
        <taxon>Phyllobacteriaceae</taxon>
        <taxon>Phyllobacterium</taxon>
    </lineage>
</organism>
<dbReference type="InterPro" id="IPR005025">
    <property type="entry name" value="FMN_Rdtase-like_dom"/>
</dbReference>
<dbReference type="Proteomes" id="UP000238563">
    <property type="component" value="Unassembled WGS sequence"/>
</dbReference>
<dbReference type="InterPro" id="IPR029039">
    <property type="entry name" value="Flavoprotein-like_sf"/>
</dbReference>
<evidence type="ECO:0000259" key="1">
    <source>
        <dbReference type="Pfam" id="PF03358"/>
    </source>
</evidence>
<proteinExistence type="predicted"/>
<name>A0A2S9JDM9_9HYPH</name>
<dbReference type="PANTHER" id="PTHR30543:SF21">
    <property type="entry name" value="NAD(P)H-DEPENDENT FMN REDUCTASE LOT6"/>
    <property type="match status" value="1"/>
</dbReference>
<gene>
    <name evidence="2" type="ORF">C5750_19255</name>
</gene>
<dbReference type="Gene3D" id="3.40.50.360">
    <property type="match status" value="1"/>
</dbReference>
<dbReference type="OrthoDB" id="9812295at2"/>
<dbReference type="GO" id="GO:0005829">
    <property type="term" value="C:cytosol"/>
    <property type="evidence" value="ECO:0007669"/>
    <property type="project" value="TreeGrafter"/>
</dbReference>
<dbReference type="GO" id="GO:0016491">
    <property type="term" value="F:oxidoreductase activity"/>
    <property type="evidence" value="ECO:0007669"/>
    <property type="project" value="InterPro"/>
</dbReference>
<dbReference type="EMBL" id="PVBT01000006">
    <property type="protein sequence ID" value="PRD50984.1"/>
    <property type="molecule type" value="Genomic_DNA"/>
</dbReference>
<dbReference type="AlphaFoldDB" id="A0A2S9JDM9"/>
<comment type="caution">
    <text evidence="2">The sequence shown here is derived from an EMBL/GenBank/DDBJ whole genome shotgun (WGS) entry which is preliminary data.</text>
</comment>
<dbReference type="Pfam" id="PF03358">
    <property type="entry name" value="FMN_red"/>
    <property type="match status" value="1"/>
</dbReference>